<gene>
    <name evidence="1" type="ORF">TRFO_19124</name>
</gene>
<keyword evidence="2" id="KW-1185">Reference proteome</keyword>
<proteinExistence type="predicted"/>
<dbReference type="OrthoDB" id="10692513at2759"/>
<dbReference type="RefSeq" id="XP_068364535.1">
    <property type="nucleotide sequence ID" value="XM_068500598.1"/>
</dbReference>
<organism evidence="1 2">
    <name type="scientific">Tritrichomonas foetus</name>
    <dbReference type="NCBI Taxonomy" id="1144522"/>
    <lineage>
        <taxon>Eukaryota</taxon>
        <taxon>Metamonada</taxon>
        <taxon>Parabasalia</taxon>
        <taxon>Tritrichomonadida</taxon>
        <taxon>Tritrichomonadidae</taxon>
        <taxon>Tritrichomonas</taxon>
    </lineage>
</organism>
<protein>
    <submittedName>
        <fullName evidence="1">Uncharacterized protein</fullName>
    </submittedName>
</protein>
<dbReference type="EMBL" id="MLAK01000588">
    <property type="protein sequence ID" value="OHT11399.1"/>
    <property type="molecule type" value="Genomic_DNA"/>
</dbReference>
<dbReference type="GeneID" id="94835302"/>
<sequence>MHNEQSWAIEGIRQIAFGELKKSKLFFTTENVKSNKKLFQALTQSQIPPIINKNKVIVSPAHFRWVVYCFASRFNVECQIDDFYVIQPRFLSYSSFKAQQIRSFLNYTDLNDDIQAKLDFALTYIDFIEEDKPLSIWIHPHIISIFESIDYLTLYQHLGYDMFLLYNENTNINKQEIKMLDFCYCKDKKFLDFLMIPLLYKKPKIMRIIEHSLINKYLYPLFQPFDKNESIELSFINTSLVTQQHFLDVYFSYLKKIYLRGNYEDFSTLSEFFDQFQPWIIIFILNTRYVILPSCFEEFSFPFENPCTDFLNRLYSDRILFQRIRQLTGTNKTLFEFLNHSLPYNLFYGMNMTLEPYYQPFEDLYSNKYYCISDLDMEIDHDFVHQYFTLSIIMECIGSNDNTTRNTQMQQCEWFINTIINDEKKLVIKQDILSLIFLKKNNQYACSYDLAISFINLLLTIDNNSNFASNYIIPGYKKMNLIRCLDSNLLLENVISPTKYKLLEALLFKDYDIAKYLSSISVENDDLYCTYNDVHNYSINQHFVPASHKLTAVKEISLSYDNQSNNISYVIPYCNDIIEIKVLQKRHNQKIWIEFPQYPNVIKQLSDFDSNKWMNITFTENLPLLSTFCNTLNSFIPISLKSQLGDTVEDVLRLNPSKTIIKLLKSHLIEDANTIAEKKNQDLHEIIYSRNDYPIDIVMHYFNEYPQISYCQLISSNFYLDECMPRVLSRVLVKRQNIVDNEIIHFTRKKIIAPRIINQNKINTANSYHRDFIETIYTSLNDLHEYLRYLDNISQNGTLEYELTEILRHALRISPLQVDFIADISYRMRKYVFKNIIFSQITCENICIFKKVLNDCLFDTTDIDFLIHIKRIYEIDPFPIDLSFTILVDISQYALAKQMYEYFPKYANNFDNILIQKTKQLINDEGNIKDILISFPQIKNNVYAFLSHKQMRIYNSEYQDFLLVIPNDWDNNGSPNEILSREIMYELNLKSSETKDIIVNLLNSFSFVNCDKDIISYLDAYVCKNKYYTDFEKIYQLSCSLTSFESLFREKHILTEFVLGQIIFIVFKTENSLQNETIYEILLFRKCIYVLKRNKITEMYPNFLLKLEILSQILLRQYNTKYHDVICFHDFFSSRSGYLLADFCNKYDSIDLLNQIGIIWEIDISGYMENRVTYAYELSLFENNGINLPEVEMNLTSKPEQIYRRNLVTEKVVNILSKNLFYDPDIVQSLFYNFPPLEHILGVNVIPPKSGIKSSNTDTKISIFKNLTNVSASQMHTEPDSTAPTMKYLYKRIKFIIKKRVEPNRIQLLYLYKFIETKASFEKQVKYYSENFELDNAISLIEKCPNNDKKAFLFENYLFKTCIEYDNIERLRNRMYNLPDYVVTYLSKLFFLTKNDPNALYLKLEIAQFLHLYDDAIETAIQLYNETFSNIQSLNLLDIAQVNIEMILNELKEKSSIHDNGLYSKYDIKSVSKYNDYLKKIDQQRKYCMFLLEKKIAGGPNLSVFKYSVNFEPMTVLLFKEKYFDLGLDFMTQYNISIETISEKVVDIIITYNEQSLIQYIRSLEDNCPNDIFRDIFYSMLNRITYVFLKSKVASKIIKESLQDSHFKCALMIQYYMIEEAAEIPFKIKDNEMIAMVANLASIHAKTSILNKCYKYFGI</sequence>
<name>A0A1J4KJ82_9EUKA</name>
<dbReference type="VEuPathDB" id="TrichDB:TRFO_19124"/>
<dbReference type="Proteomes" id="UP000179807">
    <property type="component" value="Unassembled WGS sequence"/>
</dbReference>
<evidence type="ECO:0000313" key="2">
    <source>
        <dbReference type="Proteomes" id="UP000179807"/>
    </source>
</evidence>
<reference evidence="1" key="1">
    <citation type="submission" date="2016-10" db="EMBL/GenBank/DDBJ databases">
        <authorList>
            <person name="Benchimol M."/>
            <person name="Almeida L.G."/>
            <person name="Vasconcelos A.T."/>
            <person name="Perreira-Neves A."/>
            <person name="Rosa I.A."/>
            <person name="Tasca T."/>
            <person name="Bogo M.R."/>
            <person name="de Souza W."/>
        </authorList>
    </citation>
    <scope>NUCLEOTIDE SEQUENCE [LARGE SCALE GENOMIC DNA]</scope>
    <source>
        <strain evidence="1">K</strain>
    </source>
</reference>
<evidence type="ECO:0000313" key="1">
    <source>
        <dbReference type="EMBL" id="OHT11399.1"/>
    </source>
</evidence>
<accession>A0A1J4KJ82</accession>
<comment type="caution">
    <text evidence="1">The sequence shown here is derived from an EMBL/GenBank/DDBJ whole genome shotgun (WGS) entry which is preliminary data.</text>
</comment>